<organism evidence="5 6">
    <name type="scientific">Verticillium longisporum</name>
    <name type="common">Verticillium dahliae var. longisporum</name>
    <dbReference type="NCBI Taxonomy" id="100787"/>
    <lineage>
        <taxon>Eukaryota</taxon>
        <taxon>Fungi</taxon>
        <taxon>Dikarya</taxon>
        <taxon>Ascomycota</taxon>
        <taxon>Pezizomycotina</taxon>
        <taxon>Sordariomycetes</taxon>
        <taxon>Hypocreomycetidae</taxon>
        <taxon>Glomerellales</taxon>
        <taxon>Plectosphaerellaceae</taxon>
        <taxon>Verticillium</taxon>
    </lineage>
</organism>
<feature type="chain" id="PRO_5002566609" description="NmrA-like domain-containing protein" evidence="3">
    <location>
        <begin position="24"/>
        <end position="317"/>
    </location>
</feature>
<keyword evidence="1" id="KW-0521">NADP</keyword>
<evidence type="ECO:0000256" key="1">
    <source>
        <dbReference type="ARBA" id="ARBA00022857"/>
    </source>
</evidence>
<evidence type="ECO:0000259" key="4">
    <source>
        <dbReference type="Pfam" id="PF05368"/>
    </source>
</evidence>
<dbReference type="SUPFAM" id="SSF51735">
    <property type="entry name" value="NAD(P)-binding Rossmann-fold domains"/>
    <property type="match status" value="1"/>
</dbReference>
<accession>A0A0G4LVW9</accession>
<evidence type="ECO:0000256" key="3">
    <source>
        <dbReference type="SAM" id="SignalP"/>
    </source>
</evidence>
<protein>
    <recommendedName>
        <fullName evidence="4">NmrA-like domain-containing protein</fullName>
    </recommendedName>
</protein>
<dbReference type="Gene3D" id="3.40.50.720">
    <property type="entry name" value="NAD(P)-binding Rossmann-like Domain"/>
    <property type="match status" value="1"/>
</dbReference>
<evidence type="ECO:0000313" key="6">
    <source>
        <dbReference type="Proteomes" id="UP000044602"/>
    </source>
</evidence>
<evidence type="ECO:0000256" key="2">
    <source>
        <dbReference type="ARBA" id="ARBA00023002"/>
    </source>
</evidence>
<dbReference type="AlphaFoldDB" id="A0A0G4LVW9"/>
<dbReference type="InterPro" id="IPR008030">
    <property type="entry name" value="NmrA-like"/>
</dbReference>
<dbReference type="GO" id="GO:0016491">
    <property type="term" value="F:oxidoreductase activity"/>
    <property type="evidence" value="ECO:0007669"/>
    <property type="project" value="UniProtKB-KW"/>
</dbReference>
<dbReference type="EMBL" id="CVQH01019335">
    <property type="protein sequence ID" value="CRK25725.1"/>
    <property type="molecule type" value="Genomic_DNA"/>
</dbReference>
<sequence>MMRIAIAGAGWLSSLLTLHISQTGNPVLILSRSARPDFEVDFDCQVAVVDYDDATAIQFALQGVDLVISTFRGPAQINLIHAARRAGVRHFVPAEFEGGLAHRPTTDDPLDYGSSEALDLLRTYAGAKSRNFQWTVFSCGVFYERFGPGGLGAYGMGASSNLANQGDYLVDVGAGTADIVETSSSGRPVQVCLTSMDDLARFAAAAIELGLASWPREFKVRGDRLSTRDIFAACSYVLGGGLSLRTRKHSRLEQEQVQCAASQDWTQWHYIQQLRATADRRYDFGHANLNDVIARADPSVQPVGFRTWLTTQWAPDT</sequence>
<feature type="domain" description="NmrA-like" evidence="4">
    <location>
        <begin position="6"/>
        <end position="97"/>
    </location>
</feature>
<keyword evidence="2" id="KW-0560">Oxidoreductase</keyword>
<dbReference type="PANTHER" id="PTHR47706">
    <property type="entry name" value="NMRA-LIKE FAMILY PROTEIN"/>
    <property type="match status" value="1"/>
</dbReference>
<evidence type="ECO:0000313" key="5">
    <source>
        <dbReference type="EMBL" id="CRK25725.1"/>
    </source>
</evidence>
<dbReference type="InterPro" id="IPR051609">
    <property type="entry name" value="NmrA/Isoflavone_reductase-like"/>
</dbReference>
<name>A0A0G4LVW9_VERLO</name>
<dbReference type="PANTHER" id="PTHR47706:SF5">
    <property type="entry name" value="ISOFLAVONE REDUCTASE"/>
    <property type="match status" value="1"/>
</dbReference>
<reference evidence="5 6" key="1">
    <citation type="submission" date="2015-05" db="EMBL/GenBank/DDBJ databases">
        <authorList>
            <person name="Wang D.B."/>
            <person name="Wang M."/>
        </authorList>
    </citation>
    <scope>NUCLEOTIDE SEQUENCE [LARGE SCALE GENOMIC DNA]</scope>
    <source>
        <strain evidence="5">VL1</strain>
    </source>
</reference>
<keyword evidence="6" id="KW-1185">Reference proteome</keyword>
<dbReference type="Proteomes" id="UP000044602">
    <property type="component" value="Unassembled WGS sequence"/>
</dbReference>
<proteinExistence type="predicted"/>
<dbReference type="Pfam" id="PF05368">
    <property type="entry name" value="NmrA"/>
    <property type="match status" value="1"/>
</dbReference>
<gene>
    <name evidence="5" type="ORF">BN1708_014296</name>
</gene>
<keyword evidence="3" id="KW-0732">Signal</keyword>
<feature type="signal peptide" evidence="3">
    <location>
        <begin position="1"/>
        <end position="23"/>
    </location>
</feature>
<dbReference type="InterPro" id="IPR036291">
    <property type="entry name" value="NAD(P)-bd_dom_sf"/>
</dbReference>